<evidence type="ECO:0000313" key="3">
    <source>
        <dbReference type="Proteomes" id="UP000003860"/>
    </source>
</evidence>
<dbReference type="STRING" id="588581.Cpap_1805"/>
<dbReference type="PROSITE" id="PS50075">
    <property type="entry name" value="CARRIER"/>
    <property type="match status" value="1"/>
</dbReference>
<reference evidence="2" key="2">
    <citation type="submission" date="2011-01" db="EMBL/GenBank/DDBJ databases">
        <title>The Non-contiguous Finished genome of Clostridium papyrosolvens.</title>
        <authorList>
            <person name="Lucas S."/>
            <person name="Copeland A."/>
            <person name="Lapidus A."/>
            <person name="Cheng J.-F."/>
            <person name="Goodwin L."/>
            <person name="Pitluck S."/>
            <person name="Misra M."/>
            <person name="Chertkov O."/>
            <person name="Detter J.C."/>
            <person name="Han C."/>
            <person name="Tapia R."/>
            <person name="Land M."/>
            <person name="Hauser L."/>
            <person name="Kyrpides N."/>
            <person name="Ivanova N."/>
            <person name="Pagani I."/>
            <person name="Mouttaki H."/>
            <person name="He Z."/>
            <person name="Zhou J."/>
            <person name="Hemme C.L."/>
            <person name="Woyke T."/>
        </authorList>
    </citation>
    <scope>NUCLEOTIDE SEQUENCE [LARGE SCALE GENOMIC DNA]</scope>
    <source>
        <strain evidence="2">DSM 2782</strain>
    </source>
</reference>
<dbReference type="InterPro" id="IPR009081">
    <property type="entry name" value="PP-bd_ACP"/>
</dbReference>
<reference evidence="2" key="1">
    <citation type="submission" date="2009-07" db="EMBL/GenBank/DDBJ databases">
        <authorList>
            <consortium name="US DOE Joint Genome Institute (JGI-PGF)"/>
            <person name="Lucas S."/>
            <person name="Copeland A."/>
            <person name="Lapidus A."/>
            <person name="Glavina del Rio T."/>
            <person name="Tice H."/>
            <person name="Bruce D."/>
            <person name="Goodwin L."/>
            <person name="Pitluck S."/>
            <person name="Larimer F."/>
            <person name="Land M.L."/>
            <person name="Mouttaki H."/>
            <person name="He Z."/>
            <person name="Zhou J."/>
            <person name="Hemme C.L."/>
        </authorList>
    </citation>
    <scope>NUCLEOTIDE SEQUENCE</scope>
    <source>
        <strain evidence="2">DSM 2782</strain>
    </source>
</reference>
<feature type="domain" description="Carrier" evidence="1">
    <location>
        <begin position="1"/>
        <end position="80"/>
    </location>
</feature>
<evidence type="ECO:0000313" key="2">
    <source>
        <dbReference type="EMBL" id="EGD47611.1"/>
    </source>
</evidence>
<dbReference type="SUPFAM" id="SSF47336">
    <property type="entry name" value="ACP-like"/>
    <property type="match status" value="1"/>
</dbReference>
<dbReference type="InterPro" id="IPR036736">
    <property type="entry name" value="ACP-like_sf"/>
</dbReference>
<organism evidence="2 3">
    <name type="scientific">Ruminiclostridium papyrosolvens DSM 2782</name>
    <dbReference type="NCBI Taxonomy" id="588581"/>
    <lineage>
        <taxon>Bacteria</taxon>
        <taxon>Bacillati</taxon>
        <taxon>Bacillota</taxon>
        <taxon>Clostridia</taxon>
        <taxon>Eubacteriales</taxon>
        <taxon>Oscillospiraceae</taxon>
        <taxon>Ruminiclostridium</taxon>
    </lineage>
</organism>
<sequence length="81" mass="9315">MEYREKIRSFIEGNLIIDDEQAQFSDNDNFFALGFVNSLFAMKLVNLIENEFSIQVDNEDLDISNFNSVDNIVSFIANKKG</sequence>
<dbReference type="Proteomes" id="UP000003860">
    <property type="component" value="Unassembled WGS sequence"/>
</dbReference>
<dbReference type="OrthoDB" id="677810at2"/>
<keyword evidence="3" id="KW-1185">Reference proteome</keyword>
<gene>
    <name evidence="2" type="ORF">Cpap_1805</name>
</gene>
<dbReference type="EMBL" id="ACXX02000007">
    <property type="protein sequence ID" value="EGD47611.1"/>
    <property type="molecule type" value="Genomic_DNA"/>
</dbReference>
<dbReference type="Gene3D" id="1.10.1200.10">
    <property type="entry name" value="ACP-like"/>
    <property type="match status" value="1"/>
</dbReference>
<protein>
    <submittedName>
        <fullName evidence="2">Phosphopantetheine-binding protein</fullName>
    </submittedName>
</protein>
<comment type="caution">
    <text evidence="2">The sequence shown here is derived from an EMBL/GenBank/DDBJ whole genome shotgun (WGS) entry which is preliminary data.</text>
</comment>
<dbReference type="eggNOG" id="COG0236">
    <property type="taxonomic scope" value="Bacteria"/>
</dbReference>
<dbReference type="Pfam" id="PF00550">
    <property type="entry name" value="PP-binding"/>
    <property type="match status" value="1"/>
</dbReference>
<evidence type="ECO:0000259" key="1">
    <source>
        <dbReference type="PROSITE" id="PS50075"/>
    </source>
</evidence>
<proteinExistence type="predicted"/>
<accession>F1TDH3</accession>
<dbReference type="RefSeq" id="WP_004619559.1">
    <property type="nucleotide sequence ID" value="NZ_ACXX02000007.1"/>
</dbReference>
<dbReference type="AlphaFoldDB" id="F1TDH3"/>
<name>F1TDH3_9FIRM</name>